<dbReference type="Pfam" id="PF00405">
    <property type="entry name" value="Transferrin"/>
    <property type="match status" value="1"/>
</dbReference>
<dbReference type="CDD" id="cd13529">
    <property type="entry name" value="PBP2_transferrin"/>
    <property type="match status" value="1"/>
</dbReference>
<accession>A0A0L9TYS4</accession>
<keyword evidence="2" id="KW-0732">Signal</keyword>
<gene>
    <name evidence="4" type="ORF">LR48_Vigan02g189300</name>
</gene>
<feature type="domain" description="Transferrin-like" evidence="3">
    <location>
        <begin position="98"/>
        <end position="423"/>
    </location>
</feature>
<dbReference type="Gene3D" id="3.40.50.1820">
    <property type="entry name" value="alpha/beta hydrolase"/>
    <property type="match status" value="1"/>
</dbReference>
<evidence type="ECO:0000259" key="3">
    <source>
        <dbReference type="PROSITE" id="PS51408"/>
    </source>
</evidence>
<feature type="signal peptide" evidence="2">
    <location>
        <begin position="1"/>
        <end position="24"/>
    </location>
</feature>
<dbReference type="PRINTS" id="PR00422">
    <property type="entry name" value="TRANSFERRIN"/>
</dbReference>
<dbReference type="PANTHER" id="PTHR43329">
    <property type="entry name" value="EPOXIDE HYDROLASE"/>
    <property type="match status" value="1"/>
</dbReference>
<dbReference type="Gramene" id="KOM35743">
    <property type="protein sequence ID" value="KOM35743"/>
    <property type="gene ID" value="LR48_Vigan02g189300"/>
</dbReference>
<protein>
    <recommendedName>
        <fullName evidence="3">Transferrin-like domain-containing protein</fullName>
    </recommendedName>
</protein>
<dbReference type="SUPFAM" id="SSF53474">
    <property type="entry name" value="alpha/beta-Hydrolases"/>
    <property type="match status" value="1"/>
</dbReference>
<sequence length="759" mass="84351">MQIPTRARLLLFFFFFFLNSLVHSSPSVQDFQPLPPPPTSGGDYDYEPHLSPPALPPVPAAAGDSDPLSGESVPTSPAVIGKRHHGSPEAPVKDNGGVWWCSVREEVEECRFFVSVINQLTGYSWKCVQREKAQECMVSIQKGEADLVNLEAGLAYTAFINHSMKAIASEMYCDHSKTYEAVAVVNRRACESKEKISLMDFKDHKSCHGGYSTAVGWNYPINYIKNLINSAEQDGRKIATNFFSAICAPSEVEGLDICSACSKENETCSERGKYSGHSGAFRCLVEELGDIAFVKSDTVLLYSMEGPHTQSWSTKSVRDFMYLCPQGGCREINDYPGDCSFGAVPADVIMAHNSMPNKKREHILETLTNTSLADALHAPNNVRGHLFSASTQGLAMIEKITRLYLGKSASISQSIQKLNSPETGANSYEADNGSDACASVLSLKAMEIEDGEFLNSIEMEEIEHITVEVNGIKMHVAEKGEGPVVLFIHGFPELWYSWRHQILSLSAKGYHAVAPDLRGYGDTEAPASISSYTCFHVGAIIGWYLCMFRPDRVKAYVCLSVPLLHRDPNVRTVDAMRAMYGDDYYICRFQKPGEMEAQMAEVGTEYVLKNNLTNRTPGPPIFPMGEFGTGFNPDMPDTLPSWLTQDDLDYFVSKFNKTGFTGSLNYYRNFDTNWELTSPWTGAQIKVPVKFITGDLYSVYTSLNMKEYIHGGGFKQDVPNLEEVIVLRGVSHFNNQEAAEEVNDHIYHFMNKHAHAKTT</sequence>
<organism evidence="4 5">
    <name type="scientific">Phaseolus angularis</name>
    <name type="common">Azuki bean</name>
    <name type="synonym">Vigna angularis</name>
    <dbReference type="NCBI Taxonomy" id="3914"/>
    <lineage>
        <taxon>Eukaryota</taxon>
        <taxon>Viridiplantae</taxon>
        <taxon>Streptophyta</taxon>
        <taxon>Embryophyta</taxon>
        <taxon>Tracheophyta</taxon>
        <taxon>Spermatophyta</taxon>
        <taxon>Magnoliopsida</taxon>
        <taxon>eudicotyledons</taxon>
        <taxon>Gunneridae</taxon>
        <taxon>Pentapetalae</taxon>
        <taxon>rosids</taxon>
        <taxon>fabids</taxon>
        <taxon>Fabales</taxon>
        <taxon>Fabaceae</taxon>
        <taxon>Papilionoideae</taxon>
        <taxon>50 kb inversion clade</taxon>
        <taxon>NPAAA clade</taxon>
        <taxon>indigoferoid/millettioid clade</taxon>
        <taxon>Phaseoleae</taxon>
        <taxon>Vigna</taxon>
    </lineage>
</organism>
<dbReference type="Proteomes" id="UP000053144">
    <property type="component" value="Chromosome 2"/>
</dbReference>
<name>A0A0L9TYS4_PHAAN</name>
<dbReference type="STRING" id="3914.A0A0L9TYS4"/>
<dbReference type="InterPro" id="IPR000073">
    <property type="entry name" value="AB_hydrolase_1"/>
</dbReference>
<evidence type="ECO:0000313" key="5">
    <source>
        <dbReference type="Proteomes" id="UP000053144"/>
    </source>
</evidence>
<dbReference type="Pfam" id="PF00561">
    <property type="entry name" value="Abhydrolase_1"/>
    <property type="match status" value="1"/>
</dbReference>
<dbReference type="EMBL" id="CM003372">
    <property type="protein sequence ID" value="KOM35743.1"/>
    <property type="molecule type" value="Genomic_DNA"/>
</dbReference>
<feature type="chain" id="PRO_5005595178" description="Transferrin-like domain-containing protein" evidence="2">
    <location>
        <begin position="25"/>
        <end position="759"/>
    </location>
</feature>
<dbReference type="InterPro" id="IPR001156">
    <property type="entry name" value="Transferrin-like_dom"/>
</dbReference>
<evidence type="ECO:0000256" key="1">
    <source>
        <dbReference type="SAM" id="MobiDB-lite"/>
    </source>
</evidence>
<dbReference type="PROSITE" id="PS51408">
    <property type="entry name" value="TRANSFERRIN_LIKE_4"/>
    <property type="match status" value="1"/>
</dbReference>
<evidence type="ECO:0000313" key="4">
    <source>
        <dbReference type="EMBL" id="KOM35743.1"/>
    </source>
</evidence>
<dbReference type="InterPro" id="IPR029058">
    <property type="entry name" value="AB_hydrolase_fold"/>
</dbReference>
<dbReference type="SUPFAM" id="SSF53850">
    <property type="entry name" value="Periplasmic binding protein-like II"/>
    <property type="match status" value="1"/>
</dbReference>
<proteinExistence type="predicted"/>
<feature type="compositionally biased region" description="Pro residues" evidence="1">
    <location>
        <begin position="50"/>
        <end position="59"/>
    </location>
</feature>
<evidence type="ECO:0000256" key="2">
    <source>
        <dbReference type="SAM" id="SignalP"/>
    </source>
</evidence>
<dbReference type="SMART" id="SM00094">
    <property type="entry name" value="TR_FER"/>
    <property type="match status" value="1"/>
</dbReference>
<dbReference type="AlphaFoldDB" id="A0A0L9TYS4"/>
<reference evidence="5" key="1">
    <citation type="journal article" date="2015" name="Proc. Natl. Acad. Sci. U.S.A.">
        <title>Genome sequencing of adzuki bean (Vigna angularis) provides insight into high starch and low fat accumulation and domestication.</title>
        <authorList>
            <person name="Yang K."/>
            <person name="Tian Z."/>
            <person name="Chen C."/>
            <person name="Luo L."/>
            <person name="Zhao B."/>
            <person name="Wang Z."/>
            <person name="Yu L."/>
            <person name="Li Y."/>
            <person name="Sun Y."/>
            <person name="Li W."/>
            <person name="Chen Y."/>
            <person name="Li Y."/>
            <person name="Zhang Y."/>
            <person name="Ai D."/>
            <person name="Zhao J."/>
            <person name="Shang C."/>
            <person name="Ma Y."/>
            <person name="Wu B."/>
            <person name="Wang M."/>
            <person name="Gao L."/>
            <person name="Sun D."/>
            <person name="Zhang P."/>
            <person name="Guo F."/>
            <person name="Wang W."/>
            <person name="Li Y."/>
            <person name="Wang J."/>
            <person name="Varshney R.K."/>
            <person name="Wang J."/>
            <person name="Ling H.Q."/>
            <person name="Wan P."/>
        </authorList>
    </citation>
    <scope>NUCLEOTIDE SEQUENCE</scope>
    <source>
        <strain evidence="5">cv. Jingnong 6</strain>
    </source>
</reference>
<dbReference type="Gene3D" id="3.40.190.10">
    <property type="entry name" value="Periplasmic binding protein-like II"/>
    <property type="match status" value="2"/>
</dbReference>
<feature type="region of interest" description="Disordered" evidence="1">
    <location>
        <begin position="28"/>
        <end position="90"/>
    </location>
</feature>